<accession>A0A2D4KMM1</accession>
<evidence type="ECO:0000256" key="1">
    <source>
        <dbReference type="SAM" id="Phobius"/>
    </source>
</evidence>
<evidence type="ECO:0008006" key="3">
    <source>
        <dbReference type="Google" id="ProtNLM"/>
    </source>
</evidence>
<keyword evidence="1" id="KW-0472">Membrane</keyword>
<proteinExistence type="predicted"/>
<organism evidence="2">
    <name type="scientific">Micrurus paraensis</name>
    <dbReference type="NCBI Taxonomy" id="1970185"/>
    <lineage>
        <taxon>Eukaryota</taxon>
        <taxon>Metazoa</taxon>
        <taxon>Chordata</taxon>
        <taxon>Craniata</taxon>
        <taxon>Vertebrata</taxon>
        <taxon>Euteleostomi</taxon>
        <taxon>Lepidosauria</taxon>
        <taxon>Squamata</taxon>
        <taxon>Bifurcata</taxon>
        <taxon>Unidentata</taxon>
        <taxon>Episquamata</taxon>
        <taxon>Toxicofera</taxon>
        <taxon>Serpentes</taxon>
        <taxon>Colubroidea</taxon>
        <taxon>Elapidae</taxon>
        <taxon>Elapinae</taxon>
        <taxon>Micrurus</taxon>
    </lineage>
</organism>
<keyword evidence="1" id="KW-0812">Transmembrane</keyword>
<protein>
    <recommendedName>
        <fullName evidence="3">Transmembrane protein</fullName>
    </recommendedName>
</protein>
<keyword evidence="1" id="KW-1133">Transmembrane helix</keyword>
<reference evidence="2" key="1">
    <citation type="submission" date="2017-07" db="EMBL/GenBank/DDBJ databases">
        <authorList>
            <person name="Mikheyev A."/>
            <person name="Grau M."/>
        </authorList>
    </citation>
    <scope>NUCLEOTIDE SEQUENCE</scope>
    <source>
        <tissue evidence="2">Venom_gland</tissue>
    </source>
</reference>
<evidence type="ECO:0000313" key="2">
    <source>
        <dbReference type="EMBL" id="LAB09949.1"/>
    </source>
</evidence>
<sequence>MHEHEPVHSLQKALTSSPSIDETFRLNLFLCYGTYLIFTMCVRERGKEEGSHTVLISSHIFSPRIWIKSLENKKCITNVKFFTTLAFFFVPPAVLFLLNLGRFKLACC</sequence>
<reference evidence="2" key="2">
    <citation type="submission" date="2017-11" db="EMBL/GenBank/DDBJ databases">
        <title>Coralsnake Venomics: Analyses of Venom Gland Transcriptomes and Proteomes of Six Brazilian Taxa.</title>
        <authorList>
            <person name="Aird S.D."/>
            <person name="Jorge da Silva N."/>
            <person name="Qiu L."/>
            <person name="Villar-Briones A."/>
            <person name="Aparecida-Saddi V."/>
            <person name="Campos-Telles M.P."/>
            <person name="Grau M."/>
            <person name="Mikheyev A.S."/>
        </authorList>
    </citation>
    <scope>NUCLEOTIDE SEQUENCE</scope>
    <source>
        <tissue evidence="2">Venom_gland</tissue>
    </source>
</reference>
<dbReference type="AlphaFoldDB" id="A0A2D4KMM1"/>
<dbReference type="EMBL" id="IACL01075840">
    <property type="protein sequence ID" value="LAB09949.1"/>
    <property type="molecule type" value="Transcribed_RNA"/>
</dbReference>
<feature type="transmembrane region" description="Helical" evidence="1">
    <location>
        <begin position="81"/>
        <end position="101"/>
    </location>
</feature>
<name>A0A2D4KMM1_9SAUR</name>